<gene>
    <name evidence="12" type="ORF">GCM10023183_27640</name>
</gene>
<comment type="caution">
    <text evidence="12">The sequence shown here is derived from an EMBL/GenBank/DDBJ whole genome shotgun (WGS) entry which is preliminary data.</text>
</comment>
<dbReference type="PANTHER" id="PTHR11573:SF6">
    <property type="entry name" value="RIBONUCLEOSIDE-DIPHOSPHATE REDUCTASE LARGE SUBUNIT"/>
    <property type="match status" value="1"/>
</dbReference>
<dbReference type="Proteomes" id="UP001501844">
    <property type="component" value="Unassembled WGS sequence"/>
</dbReference>
<dbReference type="RefSeq" id="WP_345167268.1">
    <property type="nucleotide sequence ID" value="NZ_BAABGX010000002.1"/>
</dbReference>
<evidence type="ECO:0000256" key="4">
    <source>
        <dbReference type="ARBA" id="ARBA00022741"/>
    </source>
</evidence>
<sequence length="793" mass="89451">MLVVKRDGRRESVKFDKITARIEKLCYGLNMSFVSPIEVAKKVIDGIYDGVTTVELDNLAAETSASMTTKHPDYAILAARIAISSLHKVTQKSFFNTMKQLYTYVDPKTGENASLIAKDVFDIIKKNAAMLDSSIIYDRDYNYDYFGYKTLERSYLLRAHGKVIERPQHMLMRVAVGIHKEDIESAIITYNLMSEKWFTHATPTLFNAGTPKPQLSSCFLLTMKEDSIPGIYDTLKNCALISQSAGGIGLAAHNIRATGSYIKGTNGTSNGLVPMLKVFNDTARYVDQGGGKRKGAFAIYLEPWHSDIFDFLDLRKNHGKEEMRTRDLFLALWTPDLFMKRVEANGDWSLMCPNECPGLSDTWGKDFERLYEKYEKEGKARKTIKAQELWFAILESQTETGTPYMLFKDHANGKSNQQNLGTIKSSNLCTEIIEYTDADEIAVCNLASLALPRYIKEENGVKKFDHDKLYEVTYTVTKNLNKVIDVNYYPVPEAKKSNMRHRPIGLGVQGLADAFLLLRMPFESEEAARLNKEIFETIYYAAMTASKDLAKVEGTYETYDGSPISRGIFQFDMWGVKPESGRWDWEALRNEVLEHGVRNSLLVAPMPTASTSQILGNNEGFEPYTSNIYVRRVLSGEFMIVNKHLLNDLIALNLWNDQMKSAIISANGSVQNIPNIPQNIKDLYKTVWEISQRTIIDMSADRGAYICQSQSLNLHVSNVNFGKLTSMHFHSWKRGLKTGMYYLRTKAAADAIKFTVEKQAAETLAPMYNNVEQNQSDMACSLDNPDACDACGS</sequence>
<dbReference type="InterPro" id="IPR000788">
    <property type="entry name" value="RNR_lg_C"/>
</dbReference>
<dbReference type="CDD" id="cd01679">
    <property type="entry name" value="RNR_I"/>
    <property type="match status" value="1"/>
</dbReference>
<dbReference type="SUPFAM" id="SSF48168">
    <property type="entry name" value="R1 subunit of ribonucleotide reductase, N-terminal domain"/>
    <property type="match status" value="1"/>
</dbReference>
<comment type="function">
    <text evidence="10">Provides the precursors necessary for DNA synthesis. Catalyzes the biosynthesis of deoxyribonucleotides from the corresponding ribonucleotides.</text>
</comment>
<comment type="similarity">
    <text evidence="1 10">Belongs to the ribonucleoside diphosphate reductase large chain family.</text>
</comment>
<evidence type="ECO:0000259" key="11">
    <source>
        <dbReference type="PROSITE" id="PS51161"/>
    </source>
</evidence>
<keyword evidence="4 9" id="KW-0547">Nucleotide-binding</keyword>
<dbReference type="EC" id="1.17.4.1" evidence="2 10"/>
<name>A0ABP8FSD2_9BACT</name>
<dbReference type="Pfam" id="PF00317">
    <property type="entry name" value="Ribonuc_red_lgN"/>
    <property type="match status" value="1"/>
</dbReference>
<evidence type="ECO:0000256" key="7">
    <source>
        <dbReference type="ARBA" id="ARBA00023116"/>
    </source>
</evidence>
<evidence type="ECO:0000256" key="1">
    <source>
        <dbReference type="ARBA" id="ARBA00010406"/>
    </source>
</evidence>
<dbReference type="NCBIfam" id="TIGR02506">
    <property type="entry name" value="NrdE_NrdA"/>
    <property type="match status" value="1"/>
</dbReference>
<dbReference type="InterPro" id="IPR013346">
    <property type="entry name" value="NrdE_NrdA_C"/>
</dbReference>
<dbReference type="SUPFAM" id="SSF51998">
    <property type="entry name" value="PFL-like glycyl radical enzymes"/>
    <property type="match status" value="1"/>
</dbReference>
<dbReference type="Pfam" id="PF02867">
    <property type="entry name" value="Ribonuc_red_lgC"/>
    <property type="match status" value="1"/>
</dbReference>
<dbReference type="PROSITE" id="PS00089">
    <property type="entry name" value="RIBORED_LARGE"/>
    <property type="match status" value="1"/>
</dbReference>
<dbReference type="PROSITE" id="PS51161">
    <property type="entry name" value="ATP_CONE"/>
    <property type="match status" value="1"/>
</dbReference>
<evidence type="ECO:0000256" key="8">
    <source>
        <dbReference type="ARBA" id="ARBA00047754"/>
    </source>
</evidence>
<evidence type="ECO:0000256" key="9">
    <source>
        <dbReference type="PROSITE-ProRule" id="PRU00492"/>
    </source>
</evidence>
<dbReference type="PRINTS" id="PR01183">
    <property type="entry name" value="RIBORDTASEM1"/>
</dbReference>
<dbReference type="InterPro" id="IPR013509">
    <property type="entry name" value="RNR_lsu_N"/>
</dbReference>
<dbReference type="InterPro" id="IPR005144">
    <property type="entry name" value="ATP-cone_dom"/>
</dbReference>
<keyword evidence="6 10" id="KW-0560">Oxidoreductase</keyword>
<evidence type="ECO:0000256" key="2">
    <source>
        <dbReference type="ARBA" id="ARBA00012274"/>
    </source>
</evidence>
<dbReference type="Pfam" id="PF03477">
    <property type="entry name" value="ATP-cone"/>
    <property type="match status" value="1"/>
</dbReference>
<organism evidence="12 13">
    <name type="scientific">Nibribacter koreensis</name>
    <dbReference type="NCBI Taxonomy" id="1084519"/>
    <lineage>
        <taxon>Bacteria</taxon>
        <taxon>Pseudomonadati</taxon>
        <taxon>Bacteroidota</taxon>
        <taxon>Cytophagia</taxon>
        <taxon>Cytophagales</taxon>
        <taxon>Hymenobacteraceae</taxon>
        <taxon>Nibribacter</taxon>
    </lineage>
</organism>
<feature type="domain" description="ATP-cone" evidence="11">
    <location>
        <begin position="1"/>
        <end position="92"/>
    </location>
</feature>
<proteinExistence type="inferred from homology"/>
<keyword evidence="3" id="KW-0021">Allosteric enzyme</keyword>
<dbReference type="Gene3D" id="3.20.70.20">
    <property type="match status" value="1"/>
</dbReference>
<keyword evidence="13" id="KW-1185">Reference proteome</keyword>
<reference evidence="13" key="1">
    <citation type="journal article" date="2019" name="Int. J. Syst. Evol. Microbiol.">
        <title>The Global Catalogue of Microorganisms (GCM) 10K type strain sequencing project: providing services to taxonomists for standard genome sequencing and annotation.</title>
        <authorList>
            <consortium name="The Broad Institute Genomics Platform"/>
            <consortium name="The Broad Institute Genome Sequencing Center for Infectious Disease"/>
            <person name="Wu L."/>
            <person name="Ma J."/>
        </authorList>
    </citation>
    <scope>NUCLEOTIDE SEQUENCE [LARGE SCALE GENOMIC DNA]</scope>
    <source>
        <strain evidence="13">JCM 17917</strain>
    </source>
</reference>
<keyword evidence="7 10" id="KW-0215">Deoxyribonucleotide synthesis</keyword>
<evidence type="ECO:0000256" key="5">
    <source>
        <dbReference type="ARBA" id="ARBA00022840"/>
    </source>
</evidence>
<dbReference type="PANTHER" id="PTHR11573">
    <property type="entry name" value="RIBONUCLEOSIDE-DIPHOSPHATE REDUCTASE LARGE CHAIN"/>
    <property type="match status" value="1"/>
</dbReference>
<protein>
    <recommendedName>
        <fullName evidence="2 10">Ribonucleoside-diphosphate reductase</fullName>
        <ecNumber evidence="2 10">1.17.4.1</ecNumber>
    </recommendedName>
</protein>
<evidence type="ECO:0000256" key="3">
    <source>
        <dbReference type="ARBA" id="ARBA00022533"/>
    </source>
</evidence>
<dbReference type="InterPro" id="IPR039718">
    <property type="entry name" value="Rrm1"/>
</dbReference>
<evidence type="ECO:0000313" key="13">
    <source>
        <dbReference type="Proteomes" id="UP001501844"/>
    </source>
</evidence>
<evidence type="ECO:0000256" key="6">
    <source>
        <dbReference type="ARBA" id="ARBA00023002"/>
    </source>
</evidence>
<comment type="catalytic activity">
    <reaction evidence="8 10">
        <text>a 2'-deoxyribonucleoside 5'-diphosphate + [thioredoxin]-disulfide + H2O = a ribonucleoside 5'-diphosphate + [thioredoxin]-dithiol</text>
        <dbReference type="Rhea" id="RHEA:23252"/>
        <dbReference type="Rhea" id="RHEA-COMP:10698"/>
        <dbReference type="Rhea" id="RHEA-COMP:10700"/>
        <dbReference type="ChEBI" id="CHEBI:15377"/>
        <dbReference type="ChEBI" id="CHEBI:29950"/>
        <dbReference type="ChEBI" id="CHEBI:50058"/>
        <dbReference type="ChEBI" id="CHEBI:57930"/>
        <dbReference type="ChEBI" id="CHEBI:73316"/>
        <dbReference type="EC" id="1.17.4.1"/>
    </reaction>
</comment>
<evidence type="ECO:0000256" key="10">
    <source>
        <dbReference type="RuleBase" id="RU003410"/>
    </source>
</evidence>
<dbReference type="EMBL" id="BAABGX010000002">
    <property type="protein sequence ID" value="GAA4310043.1"/>
    <property type="molecule type" value="Genomic_DNA"/>
</dbReference>
<accession>A0ABP8FSD2</accession>
<evidence type="ECO:0000313" key="12">
    <source>
        <dbReference type="EMBL" id="GAA4310043.1"/>
    </source>
</evidence>
<dbReference type="InterPro" id="IPR008926">
    <property type="entry name" value="RNR_R1-su_N"/>
</dbReference>
<keyword evidence="5 9" id="KW-0067">ATP-binding</keyword>